<dbReference type="InterPro" id="IPR003362">
    <property type="entry name" value="Bact_transf"/>
</dbReference>
<name>A0ABT3QP95_9HYPH</name>
<feature type="transmembrane region" description="Helical" evidence="3">
    <location>
        <begin position="7"/>
        <end position="28"/>
    </location>
</feature>
<evidence type="ECO:0000256" key="2">
    <source>
        <dbReference type="ARBA" id="ARBA00023169"/>
    </source>
</evidence>
<feature type="transmembrane region" description="Helical" evidence="3">
    <location>
        <begin position="95"/>
        <end position="113"/>
    </location>
</feature>
<accession>A0ABT3QP95</accession>
<feature type="transmembrane region" description="Helical" evidence="3">
    <location>
        <begin position="66"/>
        <end position="89"/>
    </location>
</feature>
<dbReference type="PANTHER" id="PTHR30576">
    <property type="entry name" value="COLANIC BIOSYNTHESIS UDP-GLUCOSE LIPID CARRIER TRANSFERASE"/>
    <property type="match status" value="1"/>
</dbReference>
<keyword evidence="6" id="KW-1185">Reference proteome</keyword>
<evidence type="ECO:0000259" key="4">
    <source>
        <dbReference type="Pfam" id="PF02397"/>
    </source>
</evidence>
<keyword evidence="3" id="KW-1133">Transmembrane helix</keyword>
<evidence type="ECO:0000313" key="6">
    <source>
        <dbReference type="Proteomes" id="UP001301216"/>
    </source>
</evidence>
<evidence type="ECO:0000256" key="3">
    <source>
        <dbReference type="SAM" id="Phobius"/>
    </source>
</evidence>
<reference evidence="5 6" key="1">
    <citation type="submission" date="2022-11" db="EMBL/GenBank/DDBJ databases">
        <title>Brucella sp. YY2X, whole genome shotgun sequencing project.</title>
        <authorList>
            <person name="Yang Y."/>
        </authorList>
    </citation>
    <scope>NUCLEOTIDE SEQUENCE [LARGE SCALE GENOMIC DNA]</scope>
    <source>
        <strain evidence="5 6">YY2X</strain>
    </source>
</reference>
<feature type="domain" description="Bacterial sugar transferase" evidence="4">
    <location>
        <begin position="220"/>
        <end position="406"/>
    </location>
</feature>
<keyword evidence="3" id="KW-0812">Transmembrane</keyword>
<protein>
    <submittedName>
        <fullName evidence="5">Sugar transferase</fullName>
    </submittedName>
</protein>
<evidence type="ECO:0000256" key="1">
    <source>
        <dbReference type="ARBA" id="ARBA00006464"/>
    </source>
</evidence>
<dbReference type="Proteomes" id="UP001301216">
    <property type="component" value="Unassembled WGS sequence"/>
</dbReference>
<dbReference type="EMBL" id="JAPHAV010000004">
    <property type="protein sequence ID" value="MCX2697397.1"/>
    <property type="molecule type" value="Genomic_DNA"/>
</dbReference>
<proteinExistence type="inferred from homology"/>
<dbReference type="PANTHER" id="PTHR30576:SF0">
    <property type="entry name" value="UNDECAPRENYL-PHOSPHATE N-ACETYLGALACTOSAMINYL 1-PHOSPHATE TRANSFERASE-RELATED"/>
    <property type="match status" value="1"/>
</dbReference>
<keyword evidence="3" id="KW-0472">Membrane</keyword>
<feature type="transmembrane region" description="Helical" evidence="3">
    <location>
        <begin position="34"/>
        <end position="54"/>
    </location>
</feature>
<dbReference type="Pfam" id="PF02397">
    <property type="entry name" value="Bac_transf"/>
    <property type="match status" value="1"/>
</dbReference>
<keyword evidence="5" id="KW-0808">Transferase</keyword>
<feature type="transmembrane region" description="Helical" evidence="3">
    <location>
        <begin position="226"/>
        <end position="246"/>
    </location>
</feature>
<organism evidence="5 6">
    <name type="scientific">Ochrobactrum chromiisoli</name>
    <dbReference type="NCBI Taxonomy" id="2993941"/>
    <lineage>
        <taxon>Bacteria</taxon>
        <taxon>Pseudomonadati</taxon>
        <taxon>Pseudomonadota</taxon>
        <taxon>Alphaproteobacteria</taxon>
        <taxon>Hyphomicrobiales</taxon>
        <taxon>Brucellaceae</taxon>
        <taxon>Brucella/Ochrobactrum group</taxon>
        <taxon>Ochrobactrum</taxon>
    </lineage>
</organism>
<keyword evidence="2" id="KW-0270">Exopolysaccharide synthesis</keyword>
<evidence type="ECO:0000313" key="5">
    <source>
        <dbReference type="EMBL" id="MCX2697397.1"/>
    </source>
</evidence>
<dbReference type="RefSeq" id="WP_265984910.1">
    <property type="nucleotide sequence ID" value="NZ_JAPHAV010000004.1"/>
</dbReference>
<comment type="similarity">
    <text evidence="1">Belongs to the bacterial sugar transferase family.</text>
</comment>
<gene>
    <name evidence="5" type="ORF">OPR82_11475</name>
</gene>
<sequence length="412" mass="46868">MSRMRYQLIGGLLTAIGLPIIFRILYAWDTLETVNYQVTVIAAIIAHLSGYAIYKRLESFPGTTGFSTILPAFVLGYGIVFVSILLFRIEYSRLQAGGSFLISSIWYFGVYIFNAKMKPFHLAIIPGGQTDQLKTIKSVRWLLIDQPEQKLSSIHGVVADLRTDFSPDWERFITDTVLAGTPVYHVKQVIESLTGRVTIEHLSENTLGSLTPSQLYLPIKRIIDRFIALIVLILGLPLLIIVGLAIRLDTPGPALFRQTRMGYRGAVFTVYKFRTMRVENDLSGSSRDKAITLDDDPRITRLGRFLRKSRLDELPQIVNVLRGEMSWIGPRPEADVLSLWYESELPFYSYRHIVHPGITGWAQVKQGHVASVNEVNEKLYYDFYYIKNFSLWLDIVIVLRTIRIVLTGYGAR</sequence>
<dbReference type="GO" id="GO:0016740">
    <property type="term" value="F:transferase activity"/>
    <property type="evidence" value="ECO:0007669"/>
    <property type="project" value="UniProtKB-KW"/>
</dbReference>
<comment type="caution">
    <text evidence="5">The sequence shown here is derived from an EMBL/GenBank/DDBJ whole genome shotgun (WGS) entry which is preliminary data.</text>
</comment>